<evidence type="ECO:0000256" key="1">
    <source>
        <dbReference type="ARBA" id="ARBA00001974"/>
    </source>
</evidence>
<dbReference type="EMBL" id="POUA01000403">
    <property type="protein sequence ID" value="PZG28216.1"/>
    <property type="molecule type" value="Genomic_DNA"/>
</dbReference>
<evidence type="ECO:0000256" key="2">
    <source>
        <dbReference type="ARBA" id="ARBA00007801"/>
    </source>
</evidence>
<dbReference type="AlphaFoldDB" id="A0A2W2EUF5"/>
<dbReference type="PANTHER" id="PTHR43004">
    <property type="entry name" value="TRK SYSTEM POTASSIUM UPTAKE PROTEIN"/>
    <property type="match status" value="1"/>
</dbReference>
<evidence type="ECO:0000313" key="7">
    <source>
        <dbReference type="Proteomes" id="UP000248544"/>
    </source>
</evidence>
<gene>
    <name evidence="6" type="ORF">C1I98_32945</name>
</gene>
<dbReference type="Gene3D" id="3.50.50.60">
    <property type="entry name" value="FAD/NAD(P)-binding domain"/>
    <property type="match status" value="1"/>
</dbReference>
<accession>A0A2W2EUF5</accession>
<dbReference type="SUPFAM" id="SSF51905">
    <property type="entry name" value="FAD/NAD(P)-binding domain"/>
    <property type="match status" value="1"/>
</dbReference>
<keyword evidence="3" id="KW-0285">Flavoprotein</keyword>
<dbReference type="InterPro" id="IPR050641">
    <property type="entry name" value="RIFMO-like"/>
</dbReference>
<sequence>MREAAGIARRSADLKRGFILGDVAVDWPLTRDRFHVYFDASGLVAVFPMAGGYWRILASTPDDRPPKSPGLADFAAYVAARTPLNPEVTDLQWSSSFVARESLAERLRHDRVLLAGDAAHSHSPVGGQGMNTGMQDAYNLGWKLALVVTGRAGDALLDSYQAERLPIVKAVVDATSTTTRVATGSTLVARRARRHALRLFGRLNPVQQRLSNAFGEHLVHYRDSRLVFQRWHESPARAWNDVARSGPEAGELVRDAYLEDRRGPVALRRLLRAPGHHLIVFAADTTDPDTLAGWQAAAGEAMAGHGEVHLVTRGHLPPGPTDGIFADLRSDAHNRYGVRRPSLYLIRPDKYVGYRGDRVDFAPVDEYFRALCAGRS</sequence>
<dbReference type="PRINTS" id="PR00420">
    <property type="entry name" value="RNGMNOXGNASE"/>
</dbReference>
<comment type="caution">
    <text evidence="6">The sequence shown here is derived from an EMBL/GenBank/DDBJ whole genome shotgun (WGS) entry which is preliminary data.</text>
</comment>
<evidence type="ECO:0000259" key="5">
    <source>
        <dbReference type="Pfam" id="PF01494"/>
    </source>
</evidence>
<dbReference type="PANTHER" id="PTHR43004:SF19">
    <property type="entry name" value="BINDING MONOOXYGENASE, PUTATIVE (JCVI)-RELATED"/>
    <property type="match status" value="1"/>
</dbReference>
<dbReference type="Gene3D" id="3.40.30.120">
    <property type="match status" value="1"/>
</dbReference>
<evidence type="ECO:0000313" key="6">
    <source>
        <dbReference type="EMBL" id="PZG28216.1"/>
    </source>
</evidence>
<comment type="cofactor">
    <cofactor evidence="1">
        <name>FAD</name>
        <dbReference type="ChEBI" id="CHEBI:57692"/>
    </cofactor>
</comment>
<dbReference type="InterPro" id="IPR036249">
    <property type="entry name" value="Thioredoxin-like_sf"/>
</dbReference>
<dbReference type="GO" id="GO:0016709">
    <property type="term" value="F:oxidoreductase activity, acting on paired donors, with incorporation or reduction of molecular oxygen, NAD(P)H as one donor, and incorporation of one atom of oxygen"/>
    <property type="evidence" value="ECO:0007669"/>
    <property type="project" value="UniProtKB-ARBA"/>
</dbReference>
<organism evidence="6 7">
    <name type="scientific">Spongiactinospora gelatinilytica</name>
    <dbReference type="NCBI Taxonomy" id="2666298"/>
    <lineage>
        <taxon>Bacteria</taxon>
        <taxon>Bacillati</taxon>
        <taxon>Actinomycetota</taxon>
        <taxon>Actinomycetes</taxon>
        <taxon>Streptosporangiales</taxon>
        <taxon>Streptosporangiaceae</taxon>
        <taxon>Spongiactinospora</taxon>
    </lineage>
</organism>
<dbReference type="Proteomes" id="UP000248544">
    <property type="component" value="Unassembled WGS sequence"/>
</dbReference>
<dbReference type="Pfam" id="PF01494">
    <property type="entry name" value="FAD_binding_3"/>
    <property type="match status" value="1"/>
</dbReference>
<evidence type="ECO:0000256" key="3">
    <source>
        <dbReference type="ARBA" id="ARBA00022630"/>
    </source>
</evidence>
<dbReference type="InterPro" id="IPR002938">
    <property type="entry name" value="FAD-bd"/>
</dbReference>
<dbReference type="SUPFAM" id="SSF52833">
    <property type="entry name" value="Thioredoxin-like"/>
    <property type="match status" value="1"/>
</dbReference>
<name>A0A2W2EUF5_9ACTN</name>
<comment type="similarity">
    <text evidence="2">Belongs to the PheA/TfdB FAD monooxygenase family.</text>
</comment>
<keyword evidence="4" id="KW-0274">FAD</keyword>
<dbReference type="GO" id="GO:0071949">
    <property type="term" value="F:FAD binding"/>
    <property type="evidence" value="ECO:0007669"/>
    <property type="project" value="InterPro"/>
</dbReference>
<protein>
    <recommendedName>
        <fullName evidence="5">FAD-binding domain-containing protein</fullName>
    </recommendedName>
</protein>
<evidence type="ECO:0000256" key="4">
    <source>
        <dbReference type="ARBA" id="ARBA00022827"/>
    </source>
</evidence>
<proteinExistence type="inferred from homology"/>
<feature type="domain" description="FAD-binding" evidence="5">
    <location>
        <begin position="2"/>
        <end position="174"/>
    </location>
</feature>
<dbReference type="InterPro" id="IPR036188">
    <property type="entry name" value="FAD/NAD-bd_sf"/>
</dbReference>
<reference evidence="6 7" key="1">
    <citation type="submission" date="2018-01" db="EMBL/GenBank/DDBJ databases">
        <title>Draft genome sequence of Sphaerisporangium sp. 7K107.</title>
        <authorList>
            <person name="Sahin N."/>
            <person name="Saygin H."/>
            <person name="Ay H."/>
        </authorList>
    </citation>
    <scope>NUCLEOTIDE SEQUENCE [LARGE SCALE GENOMIC DNA]</scope>
    <source>
        <strain evidence="6 7">7K107</strain>
    </source>
</reference>
<keyword evidence="7" id="KW-1185">Reference proteome</keyword>